<dbReference type="AlphaFoldDB" id="A0A7G6STM9"/>
<dbReference type="RefSeq" id="WP_183464639.1">
    <property type="nucleotide sequence ID" value="NZ_CP050296.1"/>
</dbReference>
<organism evidence="1 2">
    <name type="scientific">Mesorhizobium huakuii</name>
    <dbReference type="NCBI Taxonomy" id="28104"/>
    <lineage>
        <taxon>Bacteria</taxon>
        <taxon>Pseudomonadati</taxon>
        <taxon>Pseudomonadota</taxon>
        <taxon>Alphaproteobacteria</taxon>
        <taxon>Hyphomicrobiales</taxon>
        <taxon>Phyllobacteriaceae</taxon>
        <taxon>Mesorhizobium</taxon>
    </lineage>
</organism>
<reference evidence="1" key="1">
    <citation type="journal article" date="2020" name="Mol. Plant Microbe Interact.">
        <title>Complete genome sequences of four natural Pseudomonas isolates that catabolize a wide range of aromatic compounds relevant to lignin valorization.</title>
        <authorList>
            <person name="Hatmaker E.A."/>
            <person name="Presle G."/>
            <person name="Cannon O."/>
            <person name="Guss A.M."/>
            <person name="Elkins J.G."/>
        </authorList>
    </citation>
    <scope>NUCLEOTIDE SEQUENCE</scope>
    <source>
        <strain evidence="1">583</strain>
    </source>
</reference>
<evidence type="ECO:0000313" key="1">
    <source>
        <dbReference type="EMBL" id="QND57861.1"/>
    </source>
</evidence>
<sequence length="62" mass="6613">MSAHMQGENDVVQKLVAAWHLMSEAERVNLLAAVDRVVRSDGAEPARSNAAAGLISLLSSMH</sequence>
<dbReference type="Proteomes" id="UP000515465">
    <property type="component" value="Chromosome"/>
</dbReference>
<protein>
    <submittedName>
        <fullName evidence="1">Uncharacterized protein</fullName>
    </submittedName>
</protein>
<proteinExistence type="predicted"/>
<name>A0A7G6STM9_9HYPH</name>
<dbReference type="EMBL" id="CP050296">
    <property type="protein sequence ID" value="QND57861.1"/>
    <property type="molecule type" value="Genomic_DNA"/>
</dbReference>
<gene>
    <name evidence="1" type="ORF">HB778_15585</name>
</gene>
<evidence type="ECO:0000313" key="2">
    <source>
        <dbReference type="Proteomes" id="UP000515465"/>
    </source>
</evidence>
<accession>A0A7G6STM9</accession>